<keyword evidence="11" id="KW-0574">Periplasm</keyword>
<evidence type="ECO:0000256" key="17">
    <source>
        <dbReference type="RuleBase" id="RU365025"/>
    </source>
</evidence>
<keyword evidence="9 17" id="KW-0479">Metal-binding</keyword>
<dbReference type="RefSeq" id="WP_342849193.1">
    <property type="nucleotide sequence ID" value="NZ_JBBMQO010000009.1"/>
</dbReference>
<evidence type="ECO:0000256" key="14">
    <source>
        <dbReference type="ARBA" id="ARBA00023008"/>
    </source>
</evidence>
<feature type="chain" id="PRO_5044983560" description="Copper-containing nitrite reductase" evidence="17">
    <location>
        <begin position="29"/>
        <end position="389"/>
    </location>
</feature>
<comment type="subunit">
    <text evidence="5 17">Homotrimer.</text>
</comment>
<keyword evidence="12" id="KW-0274">FAD</keyword>
<dbReference type="InterPro" id="IPR008972">
    <property type="entry name" value="Cupredoxin"/>
</dbReference>
<protein>
    <recommendedName>
        <fullName evidence="7 17">Copper-containing nitrite reductase</fullName>
        <ecNumber evidence="6 17">1.7.2.1</ecNumber>
    </recommendedName>
</protein>
<dbReference type="Gene3D" id="2.60.40.420">
    <property type="entry name" value="Cupredoxins - blue copper proteins"/>
    <property type="match status" value="2"/>
</dbReference>
<comment type="pathway">
    <text evidence="3">Nitrogen metabolism; nitrate reduction (denitrification); dinitrogen from nitrate: step 2/4.</text>
</comment>
<evidence type="ECO:0000256" key="11">
    <source>
        <dbReference type="ARBA" id="ARBA00022764"/>
    </source>
</evidence>
<evidence type="ECO:0000256" key="7">
    <source>
        <dbReference type="ARBA" id="ARBA00017290"/>
    </source>
</evidence>
<dbReference type="PRINTS" id="PR00695">
    <property type="entry name" value="CUNO2RDTASE"/>
</dbReference>
<gene>
    <name evidence="20" type="primary">nirK</name>
    <name evidence="20" type="ORF">WNY59_15485</name>
</gene>
<evidence type="ECO:0000259" key="19">
    <source>
        <dbReference type="Pfam" id="PF07732"/>
    </source>
</evidence>
<organism evidence="20 21">
    <name type="scientific">Ahrensia kielensis</name>
    <dbReference type="NCBI Taxonomy" id="76980"/>
    <lineage>
        <taxon>Bacteria</taxon>
        <taxon>Pseudomonadati</taxon>
        <taxon>Pseudomonadota</taxon>
        <taxon>Alphaproteobacteria</taxon>
        <taxon>Hyphomicrobiales</taxon>
        <taxon>Ahrensiaceae</taxon>
        <taxon>Ahrensia</taxon>
    </lineage>
</organism>
<dbReference type="NCBIfam" id="TIGR02376">
    <property type="entry name" value="Cu_nitrite_red"/>
    <property type="match status" value="1"/>
</dbReference>
<dbReference type="InterPro" id="IPR001287">
    <property type="entry name" value="NO2-reductase_Cu"/>
</dbReference>
<evidence type="ECO:0000256" key="16">
    <source>
        <dbReference type="ARBA" id="ARBA00049340"/>
    </source>
</evidence>
<evidence type="ECO:0000256" key="1">
    <source>
        <dbReference type="ARBA" id="ARBA00001974"/>
    </source>
</evidence>
<keyword evidence="10" id="KW-0677">Repeat</keyword>
<evidence type="ECO:0000256" key="9">
    <source>
        <dbReference type="ARBA" id="ARBA00022723"/>
    </source>
</evidence>
<keyword evidence="14 17" id="KW-0186">Copper</keyword>
<dbReference type="Proteomes" id="UP001477870">
    <property type="component" value="Unassembled WGS sequence"/>
</dbReference>
<comment type="similarity">
    <text evidence="4 17">Belongs to the multicopper oxidase family.</text>
</comment>
<dbReference type="EC" id="1.7.2.1" evidence="6 17"/>
<keyword evidence="17" id="KW-0732">Signal</keyword>
<comment type="catalytic activity">
    <reaction evidence="16 17">
        <text>nitric oxide + Fe(III)-[cytochrome c] + H2O = Fe(II)-[cytochrome c] + nitrite + 2 H(+)</text>
        <dbReference type="Rhea" id="RHEA:15233"/>
        <dbReference type="Rhea" id="RHEA-COMP:10350"/>
        <dbReference type="Rhea" id="RHEA-COMP:14399"/>
        <dbReference type="ChEBI" id="CHEBI:15377"/>
        <dbReference type="ChEBI" id="CHEBI:15378"/>
        <dbReference type="ChEBI" id="CHEBI:16301"/>
        <dbReference type="ChEBI" id="CHEBI:16480"/>
        <dbReference type="ChEBI" id="CHEBI:29033"/>
        <dbReference type="ChEBI" id="CHEBI:29034"/>
        <dbReference type="EC" id="1.7.2.1"/>
    </reaction>
</comment>
<comment type="cofactor">
    <cofactor evidence="17">
        <name>Cu(+)</name>
        <dbReference type="ChEBI" id="CHEBI:49552"/>
    </cofactor>
    <text evidence="17">Binds 1 Cu(+) ion.</text>
</comment>
<evidence type="ECO:0000313" key="21">
    <source>
        <dbReference type="Proteomes" id="UP001477870"/>
    </source>
</evidence>
<evidence type="ECO:0000256" key="8">
    <source>
        <dbReference type="ARBA" id="ARBA00022630"/>
    </source>
</evidence>
<evidence type="ECO:0000256" key="13">
    <source>
        <dbReference type="ARBA" id="ARBA00023002"/>
    </source>
</evidence>
<keyword evidence="15" id="KW-0534">Nitrate assimilation</keyword>
<keyword evidence="13 17" id="KW-0560">Oxidoreductase</keyword>
<evidence type="ECO:0000256" key="15">
    <source>
        <dbReference type="ARBA" id="ARBA00023063"/>
    </source>
</evidence>
<keyword evidence="8" id="KW-0285">Flavoprotein</keyword>
<evidence type="ECO:0000256" key="12">
    <source>
        <dbReference type="ARBA" id="ARBA00022827"/>
    </source>
</evidence>
<feature type="domain" description="Plastocyanin-like" evidence="18">
    <location>
        <begin position="210"/>
        <end position="359"/>
    </location>
</feature>
<name>A0ABU9TA23_9HYPH</name>
<comment type="cofactor">
    <cofactor evidence="17">
        <name>Cu(2+)</name>
        <dbReference type="ChEBI" id="CHEBI:29036"/>
    </cofactor>
    <text evidence="17">Binds 1 Cu(+) ion.</text>
</comment>
<evidence type="ECO:0000256" key="6">
    <source>
        <dbReference type="ARBA" id="ARBA00011882"/>
    </source>
</evidence>
<dbReference type="InterPro" id="IPR001117">
    <property type="entry name" value="Cu-oxidase_2nd"/>
</dbReference>
<comment type="cofactor">
    <cofactor evidence="1">
        <name>FAD</name>
        <dbReference type="ChEBI" id="CHEBI:57692"/>
    </cofactor>
</comment>
<evidence type="ECO:0000256" key="5">
    <source>
        <dbReference type="ARBA" id="ARBA00011233"/>
    </source>
</evidence>
<feature type="domain" description="Plastocyanin-like" evidence="19">
    <location>
        <begin position="87"/>
        <end position="194"/>
    </location>
</feature>
<evidence type="ECO:0000256" key="4">
    <source>
        <dbReference type="ARBA" id="ARBA00010609"/>
    </source>
</evidence>
<dbReference type="SUPFAM" id="SSF49503">
    <property type="entry name" value="Cupredoxins"/>
    <property type="match status" value="2"/>
</dbReference>
<evidence type="ECO:0000256" key="3">
    <source>
        <dbReference type="ARBA" id="ARBA00005127"/>
    </source>
</evidence>
<accession>A0ABU9TA23</accession>
<dbReference type="Pfam" id="PF07732">
    <property type="entry name" value="Cu-oxidase_3"/>
    <property type="match status" value="1"/>
</dbReference>
<dbReference type="Pfam" id="PF00394">
    <property type="entry name" value="Cu-oxidase"/>
    <property type="match status" value="1"/>
</dbReference>
<keyword evidence="21" id="KW-1185">Reference proteome</keyword>
<dbReference type="InterPro" id="IPR011707">
    <property type="entry name" value="Cu-oxidase-like_N"/>
</dbReference>
<evidence type="ECO:0000259" key="18">
    <source>
        <dbReference type="Pfam" id="PF00394"/>
    </source>
</evidence>
<dbReference type="EMBL" id="JBBMQO010000009">
    <property type="protein sequence ID" value="MEM5502990.1"/>
    <property type="molecule type" value="Genomic_DNA"/>
</dbReference>
<evidence type="ECO:0000313" key="20">
    <source>
        <dbReference type="EMBL" id="MEM5502990.1"/>
    </source>
</evidence>
<comment type="subcellular location">
    <subcellularLocation>
        <location evidence="2">Periplasm</location>
    </subcellularLocation>
</comment>
<dbReference type="InterPro" id="IPR006311">
    <property type="entry name" value="TAT_signal"/>
</dbReference>
<dbReference type="PROSITE" id="PS51318">
    <property type="entry name" value="TAT"/>
    <property type="match status" value="1"/>
</dbReference>
<feature type="signal peptide" evidence="17">
    <location>
        <begin position="1"/>
        <end position="28"/>
    </location>
</feature>
<reference evidence="20 21" key="1">
    <citation type="submission" date="2024-03" db="EMBL/GenBank/DDBJ databases">
        <title>Community enrichment and isolation of bacterial strains for fucoidan degradation.</title>
        <authorList>
            <person name="Sichert A."/>
        </authorList>
    </citation>
    <scope>NUCLEOTIDE SEQUENCE [LARGE SCALE GENOMIC DNA]</scope>
    <source>
        <strain evidence="20 21">AS62</strain>
    </source>
</reference>
<sequence>MITRRTALMGVALSAVAPIASGITVASADSESMTPIGEKVDLSKVARKKVKLVPPPFVHEHNQVAKDPPSIVEFELLIVEKEHEIDDEGTMLQGMTFDGSIPGPLMVVHEGDYVELTLINPPENQMQHNIDFHAATGGLGGGALTLVNPGEKTVLRFKADRPGTFVYHCAPGGPMIPWHVVSGMSGAIMVLPREGLKDDKGQPVSYDKVFYIGENDFYIPRDANGNFKRFEDVGSSYGETLEVMNGLIPTHVVFNGKAGALTGDNALTANVGDRVLIVHSQANRDTRPHLIGGHGDLVWETGKFNNPPQRDNETWFIRGGSAGAALYTFRQPGVYAYVNHNLIEAVNLGATAHFVVEGDWNNDLMAQVVAPSPYGEDVSAIYKSKKALP</sequence>
<comment type="caution">
    <text evidence="20">The sequence shown here is derived from an EMBL/GenBank/DDBJ whole genome shotgun (WGS) entry which is preliminary data.</text>
</comment>
<proteinExistence type="inferred from homology"/>
<evidence type="ECO:0000256" key="2">
    <source>
        <dbReference type="ARBA" id="ARBA00004418"/>
    </source>
</evidence>
<evidence type="ECO:0000256" key="10">
    <source>
        <dbReference type="ARBA" id="ARBA00022737"/>
    </source>
</evidence>
<dbReference type="GO" id="GO:0050421">
    <property type="term" value="F:nitrite reductase (NO-forming) activity"/>
    <property type="evidence" value="ECO:0007669"/>
    <property type="project" value="UniProtKB-EC"/>
</dbReference>